<dbReference type="InterPro" id="IPR051222">
    <property type="entry name" value="PPR/CCM1_RNA-binding"/>
</dbReference>
<dbReference type="OMA" id="CVRDNIN"/>
<name>A0A3E2HR78_SCYLI</name>
<evidence type="ECO:0000256" key="1">
    <source>
        <dbReference type="ARBA" id="ARBA00022737"/>
    </source>
</evidence>
<dbReference type="EMBL" id="NCSJ02000004">
    <property type="protein sequence ID" value="RFU35863.1"/>
    <property type="molecule type" value="Genomic_DNA"/>
</dbReference>
<comment type="caution">
    <text evidence="3">The sequence shown here is derived from an EMBL/GenBank/DDBJ whole genome shotgun (WGS) entry which is preliminary data.</text>
</comment>
<sequence length="662" mass="74368">MSCDACMRRFLRTFTGVSTVKFPTLRSVRYTNRDFRKQYTVPTLGRGDGIQRASGDAAHYERKEFAGTARSRPPKGSEERNNWLESRGVTPLHKRNTEPVSREDVVIRKNLKYLKDPLKLADFVREKLRANEFNEAQVIVRAASKDVQCTMKKRAQQPDSHTYTIIFRGCAAHPNPTQALAKAISIYHSMFAQNSPVKPNTIHMNAMLKMCAKAQDIDALFGIAAQMPEIGLRAPNNLSYTTIFNALRLHTINDRRSDLTPAQKELNRQKVILDSRRMWGGITKSWYKGEMWIDEELVCAMGRILLMGSERDWDDIFSLLEQTMHIPRQFPKYGATAPPSIKAPTQAKKDTSGDATLCLSSNAGESTLVKEGHSLLPADEFSPSNLPKLRSNTSTAYAKPGQNTISLAIDALLKLRLKGPADQYWDLFVNKHEIKPDAENFHAYLRILRIARASTQAVEILQKMSLDDMGPKTFRIAMSTCERDKNNLSAFANAGKILDLMERALEVPDINALISYLHLAVSAAAQAEKSMPQGQLDLTKYAQGRQILRALQRVNPFVLNLRSYATYGDPRKLGSRLPTADIEFVDSFQRLIRRIIGAIDLLMNKGLVQQSMHKGLDAERRKLTAFVTRFNHVNGQPGASPKDAQNRLIGNAQPLDLSFKAE</sequence>
<dbReference type="AlphaFoldDB" id="A0A3E2HR78"/>
<dbReference type="OrthoDB" id="185373at2759"/>
<dbReference type="Proteomes" id="UP000258309">
    <property type="component" value="Unassembled WGS sequence"/>
</dbReference>
<dbReference type="Gene3D" id="1.25.40.10">
    <property type="entry name" value="Tetratricopeptide repeat domain"/>
    <property type="match status" value="1"/>
</dbReference>
<reference evidence="3 4" key="1">
    <citation type="submission" date="2018-05" db="EMBL/GenBank/DDBJ databases">
        <title>Draft genome sequence of Scytalidium lignicola DSM 105466, a ubiquitous saprotrophic fungus.</title>
        <authorList>
            <person name="Buettner E."/>
            <person name="Gebauer A.M."/>
            <person name="Hofrichter M."/>
            <person name="Liers C."/>
            <person name="Kellner H."/>
        </authorList>
    </citation>
    <scope>NUCLEOTIDE SEQUENCE [LARGE SCALE GENOMIC DNA]</scope>
    <source>
        <strain evidence="3 4">DSM 105466</strain>
    </source>
</reference>
<proteinExistence type="predicted"/>
<dbReference type="STRING" id="5539.A0A3E2HR78"/>
<feature type="region of interest" description="Disordered" evidence="2">
    <location>
        <begin position="333"/>
        <end position="354"/>
    </location>
</feature>
<accession>A0A3E2HR78</accession>
<evidence type="ECO:0008006" key="5">
    <source>
        <dbReference type="Google" id="ProtNLM"/>
    </source>
</evidence>
<feature type="non-terminal residue" evidence="3">
    <location>
        <position position="1"/>
    </location>
</feature>
<evidence type="ECO:0000313" key="4">
    <source>
        <dbReference type="Proteomes" id="UP000258309"/>
    </source>
</evidence>
<evidence type="ECO:0000313" key="3">
    <source>
        <dbReference type="EMBL" id="RFU35863.1"/>
    </source>
</evidence>
<dbReference type="PANTHER" id="PTHR47942">
    <property type="entry name" value="TETRATRICOPEPTIDE REPEAT (TPR)-LIKE SUPERFAMILY PROTEIN-RELATED"/>
    <property type="match status" value="1"/>
</dbReference>
<evidence type="ECO:0000256" key="2">
    <source>
        <dbReference type="SAM" id="MobiDB-lite"/>
    </source>
</evidence>
<keyword evidence="1" id="KW-0677">Repeat</keyword>
<dbReference type="InterPro" id="IPR011990">
    <property type="entry name" value="TPR-like_helical_dom_sf"/>
</dbReference>
<gene>
    <name evidence="3" type="ORF">B7463_g500</name>
</gene>
<organism evidence="3 4">
    <name type="scientific">Scytalidium lignicola</name>
    <name type="common">Hyphomycete</name>
    <dbReference type="NCBI Taxonomy" id="5539"/>
    <lineage>
        <taxon>Eukaryota</taxon>
        <taxon>Fungi</taxon>
        <taxon>Dikarya</taxon>
        <taxon>Ascomycota</taxon>
        <taxon>Pezizomycotina</taxon>
        <taxon>Leotiomycetes</taxon>
        <taxon>Leotiomycetes incertae sedis</taxon>
        <taxon>Scytalidium</taxon>
    </lineage>
</organism>
<feature type="non-terminal residue" evidence="3">
    <location>
        <position position="662"/>
    </location>
</feature>
<feature type="region of interest" description="Disordered" evidence="2">
    <location>
        <begin position="64"/>
        <end position="98"/>
    </location>
</feature>
<keyword evidence="4" id="KW-1185">Reference proteome</keyword>
<protein>
    <recommendedName>
        <fullName evidence="5">Pentacotripeptide-repeat region of PRORP domain-containing protein</fullName>
    </recommendedName>
</protein>
<dbReference type="PANTHER" id="PTHR47942:SF105">
    <property type="entry name" value="ATPASE EXPRESSION PROTEIN 3"/>
    <property type="match status" value="1"/>
</dbReference>